<reference evidence="2 4" key="2">
    <citation type="journal article" date="2013" name="Nature">
        <title>Insights into bilaterian evolution from three spiralian genomes.</title>
        <authorList>
            <person name="Simakov O."/>
            <person name="Marletaz F."/>
            <person name="Cho S.J."/>
            <person name="Edsinger-Gonzales E."/>
            <person name="Havlak P."/>
            <person name="Hellsten U."/>
            <person name="Kuo D.H."/>
            <person name="Larsson T."/>
            <person name="Lv J."/>
            <person name="Arendt D."/>
            <person name="Savage R."/>
            <person name="Osoegawa K."/>
            <person name="de Jong P."/>
            <person name="Grimwood J."/>
            <person name="Chapman J.A."/>
            <person name="Shapiro H."/>
            <person name="Aerts A."/>
            <person name="Otillar R.P."/>
            <person name="Terry A.Y."/>
            <person name="Boore J.L."/>
            <person name="Grigoriev I.V."/>
            <person name="Lindberg D.R."/>
            <person name="Seaver E.C."/>
            <person name="Weisblat D.A."/>
            <person name="Putnam N.H."/>
            <person name="Rokhsar D.S."/>
        </authorList>
    </citation>
    <scope>NUCLEOTIDE SEQUENCE</scope>
    <source>
        <strain evidence="2 4">I ESC-2004</strain>
    </source>
</reference>
<evidence type="ECO:0000256" key="1">
    <source>
        <dbReference type="SAM" id="MobiDB-lite"/>
    </source>
</evidence>
<feature type="region of interest" description="Disordered" evidence="1">
    <location>
        <begin position="1"/>
        <end position="26"/>
    </location>
</feature>
<sequence length="168" mass="17990">MNEGKQLTEFPSETDESADRQCTLNPKTKQKNVIDIVSDNIRDAAATDAEEPPVASSEETSDVRIFPGAVSPEVAQGLVTLSGGAPLEGSLQADLMGGRGLFSGKEENQATSGGRGASRLSPLHGSKLPGKLQTIARPSGVRWSNEEIMRRLFMENVLGGFNREKCFN</sequence>
<evidence type="ECO:0000313" key="3">
    <source>
        <dbReference type="EnsemblMetazoa" id="CapteP186695"/>
    </source>
</evidence>
<name>R7TQX0_CAPTE</name>
<dbReference type="AlphaFoldDB" id="R7TQX0"/>
<dbReference type="HOGENOM" id="CLU_1588077_0_0_1"/>
<dbReference type="Proteomes" id="UP000014760">
    <property type="component" value="Unassembled WGS sequence"/>
</dbReference>
<evidence type="ECO:0000313" key="4">
    <source>
        <dbReference type="Proteomes" id="UP000014760"/>
    </source>
</evidence>
<dbReference type="EnsemblMetazoa" id="CapteT186695">
    <property type="protein sequence ID" value="CapteP186695"/>
    <property type="gene ID" value="CapteG186695"/>
</dbReference>
<reference evidence="3" key="3">
    <citation type="submission" date="2015-06" db="UniProtKB">
        <authorList>
            <consortium name="EnsemblMetazoa"/>
        </authorList>
    </citation>
    <scope>IDENTIFICATION</scope>
</reference>
<keyword evidence="4" id="KW-1185">Reference proteome</keyword>
<feature type="region of interest" description="Disordered" evidence="1">
    <location>
        <begin position="42"/>
        <end position="63"/>
    </location>
</feature>
<accession>R7TQX0</accession>
<evidence type="ECO:0000313" key="2">
    <source>
        <dbReference type="EMBL" id="ELT95972.1"/>
    </source>
</evidence>
<dbReference type="EMBL" id="AMQN01002358">
    <property type="status" value="NOT_ANNOTATED_CDS"/>
    <property type="molecule type" value="Genomic_DNA"/>
</dbReference>
<proteinExistence type="predicted"/>
<protein>
    <submittedName>
        <fullName evidence="2 3">Uncharacterized protein</fullName>
    </submittedName>
</protein>
<organism evidence="2">
    <name type="scientific">Capitella teleta</name>
    <name type="common">Polychaete worm</name>
    <dbReference type="NCBI Taxonomy" id="283909"/>
    <lineage>
        <taxon>Eukaryota</taxon>
        <taxon>Metazoa</taxon>
        <taxon>Spiralia</taxon>
        <taxon>Lophotrochozoa</taxon>
        <taxon>Annelida</taxon>
        <taxon>Polychaeta</taxon>
        <taxon>Sedentaria</taxon>
        <taxon>Scolecida</taxon>
        <taxon>Capitellidae</taxon>
        <taxon>Capitella</taxon>
    </lineage>
</organism>
<dbReference type="EMBL" id="KB308962">
    <property type="protein sequence ID" value="ELT95972.1"/>
    <property type="molecule type" value="Genomic_DNA"/>
</dbReference>
<gene>
    <name evidence="2" type="ORF">CAPTEDRAFT_186695</name>
</gene>
<feature type="region of interest" description="Disordered" evidence="1">
    <location>
        <begin position="102"/>
        <end position="126"/>
    </location>
</feature>
<reference evidence="4" key="1">
    <citation type="submission" date="2012-12" db="EMBL/GenBank/DDBJ databases">
        <authorList>
            <person name="Hellsten U."/>
            <person name="Grimwood J."/>
            <person name="Chapman J.A."/>
            <person name="Shapiro H."/>
            <person name="Aerts A."/>
            <person name="Otillar R.P."/>
            <person name="Terry A.Y."/>
            <person name="Boore J.L."/>
            <person name="Simakov O."/>
            <person name="Marletaz F."/>
            <person name="Cho S.-J."/>
            <person name="Edsinger-Gonzales E."/>
            <person name="Havlak P."/>
            <person name="Kuo D.-H."/>
            <person name="Larsson T."/>
            <person name="Lv J."/>
            <person name="Arendt D."/>
            <person name="Savage R."/>
            <person name="Osoegawa K."/>
            <person name="de Jong P."/>
            <person name="Lindberg D.R."/>
            <person name="Seaver E.C."/>
            <person name="Weisblat D.A."/>
            <person name="Putnam N.H."/>
            <person name="Grigoriev I.V."/>
            <person name="Rokhsar D.S."/>
        </authorList>
    </citation>
    <scope>NUCLEOTIDE SEQUENCE</scope>
    <source>
        <strain evidence="4">I ESC-2004</strain>
    </source>
</reference>